<protein>
    <submittedName>
        <fullName evidence="1">Uncharacterized protein</fullName>
    </submittedName>
</protein>
<reference evidence="1" key="1">
    <citation type="submission" date="2018-05" db="EMBL/GenBank/DDBJ databases">
        <authorList>
            <person name="Lanie J.A."/>
            <person name="Ng W.-L."/>
            <person name="Kazmierczak K.M."/>
            <person name="Andrzejewski T.M."/>
            <person name="Davidsen T.M."/>
            <person name="Wayne K.J."/>
            <person name="Tettelin H."/>
            <person name="Glass J.I."/>
            <person name="Rusch D."/>
            <person name="Podicherti R."/>
            <person name="Tsui H.-C.T."/>
            <person name="Winkler M.E."/>
        </authorList>
    </citation>
    <scope>NUCLEOTIDE SEQUENCE</scope>
</reference>
<proteinExistence type="predicted"/>
<organism evidence="1">
    <name type="scientific">marine metagenome</name>
    <dbReference type="NCBI Taxonomy" id="408172"/>
    <lineage>
        <taxon>unclassified sequences</taxon>
        <taxon>metagenomes</taxon>
        <taxon>ecological metagenomes</taxon>
    </lineage>
</organism>
<accession>A0A382XU33</accession>
<sequence>AMPCLIAGSVSNSLSWVCDGREEEAKALAQYTIPEGKALHDLFCDWLWDQFTQIAERHGEEELHQILCKTQGGWMMKRTWRGFLNLSVEERVYLTAEIMRSHRCGPNQDGGLSVSDEGDHYAIVMDPCGSGGRMRRGDPVDGTPSRQGEPYSFGATKQAYDWSWGQADVPYYCVHCVMNEVLPMEWGGHPLWVTGYDPDPQKPCSWNFYKQVEDIPEDYYRRVGRQKPSAGEGKY</sequence>
<evidence type="ECO:0000313" key="1">
    <source>
        <dbReference type="EMBL" id="SVD74384.1"/>
    </source>
</evidence>
<gene>
    <name evidence="1" type="ORF">METZ01_LOCUS427238</name>
</gene>
<dbReference type="AlphaFoldDB" id="A0A382XU33"/>
<name>A0A382XU33_9ZZZZ</name>
<dbReference type="EMBL" id="UINC01170369">
    <property type="protein sequence ID" value="SVD74384.1"/>
    <property type="molecule type" value="Genomic_DNA"/>
</dbReference>
<feature type="non-terminal residue" evidence="1">
    <location>
        <position position="1"/>
    </location>
</feature>